<keyword evidence="6" id="KW-1185">Reference proteome</keyword>
<evidence type="ECO:0000259" key="4">
    <source>
        <dbReference type="Pfam" id="PF25989"/>
    </source>
</evidence>
<gene>
    <name evidence="5" type="ORF">E6C76_17310</name>
</gene>
<proteinExistence type="inferred from homology"/>
<keyword evidence="3" id="KW-0732">Signal</keyword>
<reference evidence="5 6" key="1">
    <citation type="submission" date="2019-04" db="EMBL/GenBank/DDBJ databases">
        <title>Azoarcus nasutitermitis sp. nov. isolated from termite nest.</title>
        <authorList>
            <person name="Lin S.-Y."/>
            <person name="Hameed A."/>
            <person name="Hsu Y.-H."/>
            <person name="Young C.-C."/>
        </authorList>
    </citation>
    <scope>NUCLEOTIDE SEQUENCE [LARGE SCALE GENOMIC DNA]</scope>
    <source>
        <strain evidence="5 6">CC-YHH838</strain>
    </source>
</reference>
<dbReference type="Gene3D" id="2.40.50.100">
    <property type="match status" value="1"/>
</dbReference>
<dbReference type="GO" id="GO:1990281">
    <property type="term" value="C:efflux pump complex"/>
    <property type="evidence" value="ECO:0007669"/>
    <property type="project" value="TreeGrafter"/>
</dbReference>
<dbReference type="Gene3D" id="1.10.287.470">
    <property type="entry name" value="Helix hairpin bin"/>
    <property type="match status" value="1"/>
</dbReference>
<dbReference type="OrthoDB" id="10524at2"/>
<feature type="domain" description="YknX-like C-terminal permuted SH3-like" evidence="4">
    <location>
        <begin position="301"/>
        <end position="370"/>
    </location>
</feature>
<dbReference type="Pfam" id="PF25989">
    <property type="entry name" value="YknX_C"/>
    <property type="match status" value="1"/>
</dbReference>
<dbReference type="InterPro" id="IPR006143">
    <property type="entry name" value="RND_pump_MFP"/>
</dbReference>
<dbReference type="PANTHER" id="PTHR30469:SF15">
    <property type="entry name" value="HLYD FAMILY OF SECRETION PROTEINS"/>
    <property type="match status" value="1"/>
</dbReference>
<evidence type="ECO:0000256" key="3">
    <source>
        <dbReference type="SAM" id="SignalP"/>
    </source>
</evidence>
<feature type="chain" id="PRO_5020582868" evidence="3">
    <location>
        <begin position="30"/>
        <end position="381"/>
    </location>
</feature>
<dbReference type="Gene3D" id="2.40.420.20">
    <property type="match status" value="1"/>
</dbReference>
<evidence type="ECO:0000256" key="2">
    <source>
        <dbReference type="SAM" id="Coils"/>
    </source>
</evidence>
<accession>A0A4S4AU28</accession>
<sequence>MKAAHILLTAALLAAGLVFVLRPAPPAQAADPDPAAETLRPALTVTVVQPLAQRLPVTLPANGDVAAWQEAEIGADVGGLRLTEVRADVGDRVRAGQVLAVFDDETVRTDVARARAAQAEAQAALAEARDNAARARALRDSGALAQQQISAMLSAEQSAEARLQAAQATLAAEELRLRRTRVLAPDDGVISTRTASVGAVAGVGGELFRLLRQGRLEWRAELTAADAPRLRPGMAARVSTADGQAVKGRIRLVAPVVDARTRNALVYVDLPALAAETPVAPAALLPGMFARGEFLLGEQDALTVPQQAVVVRDGFSHVFVVGDGSRVRMLRVHPGARDGDRVAILDGLPADARVVERGGAFLNDGDLVRVVAPPAAATPAP</sequence>
<organism evidence="5 6">
    <name type="scientific">Pseudothauera nasutitermitis</name>
    <dbReference type="NCBI Taxonomy" id="2565930"/>
    <lineage>
        <taxon>Bacteria</taxon>
        <taxon>Pseudomonadati</taxon>
        <taxon>Pseudomonadota</taxon>
        <taxon>Betaproteobacteria</taxon>
        <taxon>Rhodocyclales</taxon>
        <taxon>Zoogloeaceae</taxon>
        <taxon>Pseudothauera</taxon>
    </lineage>
</organism>
<protein>
    <submittedName>
        <fullName evidence="5">Efflux RND transporter periplasmic adaptor subunit</fullName>
    </submittedName>
</protein>
<dbReference type="Proteomes" id="UP000308430">
    <property type="component" value="Unassembled WGS sequence"/>
</dbReference>
<dbReference type="GO" id="GO:0015562">
    <property type="term" value="F:efflux transmembrane transporter activity"/>
    <property type="evidence" value="ECO:0007669"/>
    <property type="project" value="TreeGrafter"/>
</dbReference>
<evidence type="ECO:0000256" key="1">
    <source>
        <dbReference type="ARBA" id="ARBA00009477"/>
    </source>
</evidence>
<keyword evidence="2" id="KW-0175">Coiled coil</keyword>
<dbReference type="NCBIfam" id="TIGR01730">
    <property type="entry name" value="RND_mfp"/>
    <property type="match status" value="1"/>
</dbReference>
<dbReference type="EMBL" id="SSOC01000006">
    <property type="protein sequence ID" value="THF63016.1"/>
    <property type="molecule type" value="Genomic_DNA"/>
</dbReference>
<dbReference type="InterPro" id="IPR058637">
    <property type="entry name" value="YknX-like_C"/>
</dbReference>
<evidence type="ECO:0000313" key="5">
    <source>
        <dbReference type="EMBL" id="THF63016.1"/>
    </source>
</evidence>
<evidence type="ECO:0000313" key="6">
    <source>
        <dbReference type="Proteomes" id="UP000308430"/>
    </source>
</evidence>
<feature type="coiled-coil region" evidence="2">
    <location>
        <begin position="109"/>
        <end position="176"/>
    </location>
</feature>
<dbReference type="RefSeq" id="WP_136349496.1">
    <property type="nucleotide sequence ID" value="NZ_SSOC01000006.1"/>
</dbReference>
<name>A0A4S4AU28_9RHOO</name>
<dbReference type="SUPFAM" id="SSF111369">
    <property type="entry name" value="HlyD-like secretion proteins"/>
    <property type="match status" value="1"/>
</dbReference>
<dbReference type="PANTHER" id="PTHR30469">
    <property type="entry name" value="MULTIDRUG RESISTANCE PROTEIN MDTA"/>
    <property type="match status" value="1"/>
</dbReference>
<dbReference type="AlphaFoldDB" id="A0A4S4AU28"/>
<comment type="similarity">
    <text evidence="1">Belongs to the membrane fusion protein (MFP) (TC 8.A.1) family.</text>
</comment>
<feature type="signal peptide" evidence="3">
    <location>
        <begin position="1"/>
        <end position="29"/>
    </location>
</feature>
<dbReference type="Gene3D" id="2.40.30.170">
    <property type="match status" value="1"/>
</dbReference>
<comment type="caution">
    <text evidence="5">The sequence shown here is derived from an EMBL/GenBank/DDBJ whole genome shotgun (WGS) entry which is preliminary data.</text>
</comment>